<evidence type="ECO:0000256" key="8">
    <source>
        <dbReference type="ARBA" id="ARBA00022737"/>
    </source>
</evidence>
<dbReference type="SUPFAM" id="SSF57850">
    <property type="entry name" value="RING/U-box"/>
    <property type="match status" value="3"/>
</dbReference>
<dbReference type="InterPro" id="IPR013083">
    <property type="entry name" value="Znf_RING/FYVE/PHD"/>
</dbReference>
<proteinExistence type="inferred from homology"/>
<keyword evidence="8" id="KW-0677">Repeat</keyword>
<comment type="catalytic activity">
    <reaction evidence="1">
        <text>[E2 ubiquitin-conjugating enzyme]-S-ubiquitinyl-L-cysteine + [acceptor protein]-L-lysine = [E2 ubiquitin-conjugating enzyme]-L-cysteine + [acceptor protein]-N(6)-ubiquitinyl-L-lysine.</text>
        <dbReference type="EC" id="2.3.2.31"/>
    </reaction>
</comment>
<evidence type="ECO:0000256" key="3">
    <source>
        <dbReference type="ARBA" id="ARBA00003976"/>
    </source>
</evidence>
<sequence>MELEVLALKEGIQAALELGIRWVNIVSDFKALHKYVCHAKISKSASVIYLNTVSACSGEILDVHLIKHKVKTISICAMLRTDGKQDNYNALFISRGQMLGTWRPTKNKSEHMVNEALSLMRKFNHCEFSLIPRGQVGYATKLATDLVGTNKKEACKRETCTICLEDTDVSKIHAVEGCAHRFCLSCMKEHVRVKLRDGTLPACPQDGCTTKLTVEGSKIFLSPQLLETMAQRIREAQIPHTQKVYCPNSRCSALMSLSEAIHPLQEPDAGAETLGKCVKCGRLFCVKCKVPWHYGISCVDYKRRYPHALQNLAQRRSWRQCVKCKHLIELAEGCYHITCVCGYEFCYTCGKEWKDKKATCSCLLWDERNIIHDRGGRR</sequence>
<accession>N1R5R9</accession>
<dbReference type="EnsemblPlants" id="EMT33675">
    <property type="protein sequence ID" value="EMT33675"/>
    <property type="gene ID" value="F775_05619"/>
</dbReference>
<keyword evidence="10" id="KW-0833">Ubl conjugation pathway</keyword>
<name>N1R5R9_AEGTA</name>
<keyword evidence="11" id="KW-0862">Zinc</keyword>
<dbReference type="GO" id="GO:0003676">
    <property type="term" value="F:nucleic acid binding"/>
    <property type="evidence" value="ECO:0007669"/>
    <property type="project" value="InterPro"/>
</dbReference>
<dbReference type="InterPro" id="IPR036397">
    <property type="entry name" value="RNaseH_sf"/>
</dbReference>
<organism evidence="12">
    <name type="scientific">Aegilops tauschii</name>
    <name type="common">Tausch's goatgrass</name>
    <name type="synonym">Aegilops squarrosa</name>
    <dbReference type="NCBI Taxonomy" id="37682"/>
    <lineage>
        <taxon>Eukaryota</taxon>
        <taxon>Viridiplantae</taxon>
        <taxon>Streptophyta</taxon>
        <taxon>Embryophyta</taxon>
        <taxon>Tracheophyta</taxon>
        <taxon>Spermatophyta</taxon>
        <taxon>Magnoliopsida</taxon>
        <taxon>Liliopsida</taxon>
        <taxon>Poales</taxon>
        <taxon>Poaceae</taxon>
        <taxon>BOP clade</taxon>
        <taxon>Pooideae</taxon>
        <taxon>Triticodae</taxon>
        <taxon>Triticeae</taxon>
        <taxon>Triticinae</taxon>
        <taxon>Aegilops</taxon>
    </lineage>
</organism>
<evidence type="ECO:0000256" key="2">
    <source>
        <dbReference type="ARBA" id="ARBA00001947"/>
    </source>
</evidence>
<keyword evidence="9" id="KW-0863">Zinc-finger</keyword>
<dbReference type="InterPro" id="IPR017907">
    <property type="entry name" value="Znf_RING_CS"/>
</dbReference>
<evidence type="ECO:0000256" key="10">
    <source>
        <dbReference type="ARBA" id="ARBA00022786"/>
    </source>
</evidence>
<evidence type="ECO:0000313" key="12">
    <source>
        <dbReference type="EnsemblPlants" id="EMT33675"/>
    </source>
</evidence>
<dbReference type="PROSITE" id="PS00518">
    <property type="entry name" value="ZF_RING_1"/>
    <property type="match status" value="1"/>
</dbReference>
<dbReference type="InterPro" id="IPR031127">
    <property type="entry name" value="E3_UB_ligase_RBR"/>
</dbReference>
<evidence type="ECO:0000256" key="4">
    <source>
        <dbReference type="ARBA" id="ARBA00005884"/>
    </source>
</evidence>
<comment type="function">
    <text evidence="3">Might act as an E3 ubiquitin-protein ligase, or as part of E3 complex, which accepts ubiquitin from specific E2 ubiquitin-conjugating enzymes and then transfers it to substrates.</text>
</comment>
<dbReference type="InterPro" id="IPR001841">
    <property type="entry name" value="Znf_RING"/>
</dbReference>
<dbReference type="SMART" id="SM00647">
    <property type="entry name" value="IBR"/>
    <property type="match status" value="2"/>
</dbReference>
<evidence type="ECO:0000256" key="1">
    <source>
        <dbReference type="ARBA" id="ARBA00001798"/>
    </source>
</evidence>
<evidence type="ECO:0000256" key="11">
    <source>
        <dbReference type="ARBA" id="ARBA00022833"/>
    </source>
</evidence>
<dbReference type="PANTHER" id="PTHR11685">
    <property type="entry name" value="RBR FAMILY RING FINGER AND IBR DOMAIN-CONTAINING"/>
    <property type="match status" value="1"/>
</dbReference>
<dbReference type="CDD" id="cd22584">
    <property type="entry name" value="Rcat_RBR_unk"/>
    <property type="match status" value="1"/>
</dbReference>
<evidence type="ECO:0000256" key="9">
    <source>
        <dbReference type="ARBA" id="ARBA00022771"/>
    </source>
</evidence>
<dbReference type="Pfam" id="PF01485">
    <property type="entry name" value="IBR"/>
    <property type="match status" value="2"/>
</dbReference>
<dbReference type="GO" id="GO:0016567">
    <property type="term" value="P:protein ubiquitination"/>
    <property type="evidence" value="ECO:0007669"/>
    <property type="project" value="InterPro"/>
</dbReference>
<evidence type="ECO:0000256" key="7">
    <source>
        <dbReference type="ARBA" id="ARBA00022723"/>
    </source>
</evidence>
<dbReference type="GO" id="GO:0004523">
    <property type="term" value="F:RNA-DNA hybrid ribonuclease activity"/>
    <property type="evidence" value="ECO:0007669"/>
    <property type="project" value="InterPro"/>
</dbReference>
<dbReference type="InterPro" id="IPR002156">
    <property type="entry name" value="RNaseH_domain"/>
</dbReference>
<dbReference type="InterPro" id="IPR002867">
    <property type="entry name" value="IBR_dom"/>
</dbReference>
<dbReference type="ExpressionAtlas" id="N1R5R9">
    <property type="expression patterns" value="baseline"/>
</dbReference>
<evidence type="ECO:0000256" key="5">
    <source>
        <dbReference type="ARBA" id="ARBA00012251"/>
    </source>
</evidence>
<dbReference type="Gene3D" id="3.30.420.10">
    <property type="entry name" value="Ribonuclease H-like superfamily/Ribonuclease H"/>
    <property type="match status" value="1"/>
</dbReference>
<dbReference type="Pfam" id="PF13456">
    <property type="entry name" value="RVT_3"/>
    <property type="match status" value="1"/>
</dbReference>
<dbReference type="Pfam" id="PF00097">
    <property type="entry name" value="zf-C3HC4"/>
    <property type="match status" value="1"/>
</dbReference>
<dbReference type="EC" id="2.3.2.31" evidence="5"/>
<dbReference type="PROSITE" id="PS51873">
    <property type="entry name" value="TRIAD"/>
    <property type="match status" value="1"/>
</dbReference>
<comment type="cofactor">
    <cofactor evidence="2">
        <name>Zn(2+)</name>
        <dbReference type="ChEBI" id="CHEBI:29105"/>
    </cofactor>
</comment>
<dbReference type="GO" id="GO:0061630">
    <property type="term" value="F:ubiquitin protein ligase activity"/>
    <property type="evidence" value="ECO:0007669"/>
    <property type="project" value="UniProtKB-EC"/>
</dbReference>
<dbReference type="AlphaFoldDB" id="N1R5R9"/>
<comment type="similarity">
    <text evidence="4">Belongs to the RBR family. Ariadne subfamily.</text>
</comment>
<dbReference type="SMART" id="SM00184">
    <property type="entry name" value="RING"/>
    <property type="match status" value="1"/>
</dbReference>
<keyword evidence="7" id="KW-0479">Metal-binding</keyword>
<keyword evidence="6" id="KW-0808">Transferase</keyword>
<dbReference type="FunFam" id="3.30.40.10:FF:000230">
    <property type="entry name" value="RBR-type E3 ubiquitin transferase"/>
    <property type="match status" value="1"/>
</dbReference>
<dbReference type="CDD" id="cd22582">
    <property type="entry name" value="BRcat_RBR_unk"/>
    <property type="match status" value="1"/>
</dbReference>
<protein>
    <recommendedName>
        <fullName evidence="5">RBR-type E3 ubiquitin transferase</fullName>
        <ecNumber evidence="5">2.3.2.31</ecNumber>
    </recommendedName>
</protein>
<reference evidence="12" key="1">
    <citation type="submission" date="2015-06" db="UniProtKB">
        <authorList>
            <consortium name="EnsemblPlants"/>
        </authorList>
    </citation>
    <scope>IDENTIFICATION</scope>
</reference>
<dbReference type="InterPro" id="IPR018957">
    <property type="entry name" value="Znf_C3HC4_RING-type"/>
</dbReference>
<evidence type="ECO:0000256" key="6">
    <source>
        <dbReference type="ARBA" id="ARBA00022679"/>
    </source>
</evidence>
<dbReference type="PROSITE" id="PS50089">
    <property type="entry name" value="ZF_RING_2"/>
    <property type="match status" value="1"/>
</dbReference>
<dbReference type="InterPro" id="IPR044066">
    <property type="entry name" value="TRIAD_supradom"/>
</dbReference>
<dbReference type="GO" id="GO:0008270">
    <property type="term" value="F:zinc ion binding"/>
    <property type="evidence" value="ECO:0007669"/>
    <property type="project" value="UniProtKB-KW"/>
</dbReference>
<dbReference type="Gene3D" id="1.20.120.1750">
    <property type="match status" value="1"/>
</dbReference>
<dbReference type="Gene3D" id="3.30.40.10">
    <property type="entry name" value="Zinc/RING finger domain, C3HC4 (zinc finger)"/>
    <property type="match status" value="1"/>
</dbReference>